<dbReference type="InterPro" id="IPR023187">
    <property type="entry name" value="Tscrpt_reg_MarR-type_CS"/>
</dbReference>
<dbReference type="PANTHER" id="PTHR42756:SF1">
    <property type="entry name" value="TRANSCRIPTIONAL REPRESSOR OF EMRAB OPERON"/>
    <property type="match status" value="1"/>
</dbReference>
<dbReference type="PROSITE" id="PS50995">
    <property type="entry name" value="HTH_MARR_2"/>
    <property type="match status" value="1"/>
</dbReference>
<dbReference type="SMART" id="SM00347">
    <property type="entry name" value="HTH_MARR"/>
    <property type="match status" value="1"/>
</dbReference>
<name>A0AA51UFK5_9EURY</name>
<gene>
    <name evidence="5" type="ORF">RE476_00090</name>
</gene>
<dbReference type="RefSeq" id="WP_309308053.1">
    <property type="nucleotide sequence ID" value="NZ_CP133594.1"/>
</dbReference>
<dbReference type="InterPro" id="IPR036390">
    <property type="entry name" value="WH_DNA-bd_sf"/>
</dbReference>
<dbReference type="InterPro" id="IPR036388">
    <property type="entry name" value="WH-like_DNA-bd_sf"/>
</dbReference>
<dbReference type="InterPro" id="IPR000835">
    <property type="entry name" value="HTH_MarR-typ"/>
</dbReference>
<keyword evidence="6" id="KW-1185">Reference proteome</keyword>
<dbReference type="PROSITE" id="PS01117">
    <property type="entry name" value="HTH_MARR_1"/>
    <property type="match status" value="1"/>
</dbReference>
<proteinExistence type="predicted"/>
<keyword evidence="3" id="KW-0804">Transcription</keyword>
<organism evidence="5 6">
    <name type="scientific">Methanolobus mangrovi</name>
    <dbReference type="NCBI Taxonomy" id="3072977"/>
    <lineage>
        <taxon>Archaea</taxon>
        <taxon>Methanobacteriati</taxon>
        <taxon>Methanobacteriota</taxon>
        <taxon>Stenosarchaea group</taxon>
        <taxon>Methanomicrobia</taxon>
        <taxon>Methanosarcinales</taxon>
        <taxon>Methanosarcinaceae</taxon>
        <taxon>Methanolobus</taxon>
    </lineage>
</organism>
<dbReference type="Pfam" id="PF01047">
    <property type="entry name" value="MarR"/>
    <property type="match status" value="1"/>
</dbReference>
<dbReference type="AlphaFoldDB" id="A0AA51UFK5"/>
<dbReference type="GO" id="GO:0003700">
    <property type="term" value="F:DNA-binding transcription factor activity"/>
    <property type="evidence" value="ECO:0007669"/>
    <property type="project" value="InterPro"/>
</dbReference>
<evidence type="ECO:0000256" key="3">
    <source>
        <dbReference type="ARBA" id="ARBA00023163"/>
    </source>
</evidence>
<dbReference type="Gene3D" id="1.10.10.10">
    <property type="entry name" value="Winged helix-like DNA-binding domain superfamily/Winged helix DNA-binding domain"/>
    <property type="match status" value="1"/>
</dbReference>
<reference evidence="5" key="1">
    <citation type="submission" date="2023-08" db="EMBL/GenBank/DDBJ databases">
        <title>Methanolobus mangrovi sp. nov. and Methanolobus sediminis sp. nov, two novel methylotrophic methanogens isolated from mangrove sediments in China.</title>
        <authorList>
            <person name="Zhou J."/>
        </authorList>
    </citation>
    <scope>NUCLEOTIDE SEQUENCE</scope>
    <source>
        <strain evidence="5">FTZ2</strain>
    </source>
</reference>
<protein>
    <submittedName>
        <fullName evidence="5">MarR family transcriptional regulator</fullName>
    </submittedName>
</protein>
<keyword evidence="2" id="KW-0238">DNA-binding</keyword>
<dbReference type="KEGG" id="mmav:RE476_00090"/>
<dbReference type="SUPFAM" id="SSF46785">
    <property type="entry name" value="Winged helix' DNA-binding domain"/>
    <property type="match status" value="1"/>
</dbReference>
<dbReference type="GeneID" id="84228493"/>
<dbReference type="PANTHER" id="PTHR42756">
    <property type="entry name" value="TRANSCRIPTIONAL REGULATOR, MARR"/>
    <property type="match status" value="1"/>
</dbReference>
<dbReference type="Proteomes" id="UP001183006">
    <property type="component" value="Chromosome"/>
</dbReference>
<dbReference type="PRINTS" id="PR00598">
    <property type="entry name" value="HTHMARR"/>
</dbReference>
<feature type="domain" description="HTH marR-type" evidence="4">
    <location>
        <begin position="4"/>
        <end position="139"/>
    </location>
</feature>
<evidence type="ECO:0000256" key="1">
    <source>
        <dbReference type="ARBA" id="ARBA00023015"/>
    </source>
</evidence>
<sequence length="148" mass="16938">MIEKTEMHFSFEKLDEYYNRLLKEYEFSGEYGALSLNAYLYIKNIHTLGAPSLSELARTMDVTKPSASAMVHKLVNKGLLVISPSSSDKRVTLLSLTEKGVEFIKFQDFADTRLYARIREILDDDEFSLFVKLWQKIDANLEGGEDGK</sequence>
<evidence type="ECO:0000256" key="2">
    <source>
        <dbReference type="ARBA" id="ARBA00023125"/>
    </source>
</evidence>
<evidence type="ECO:0000313" key="6">
    <source>
        <dbReference type="Proteomes" id="UP001183006"/>
    </source>
</evidence>
<keyword evidence="1" id="KW-0805">Transcription regulation</keyword>
<dbReference type="EMBL" id="CP133594">
    <property type="protein sequence ID" value="WMW22258.1"/>
    <property type="molecule type" value="Genomic_DNA"/>
</dbReference>
<evidence type="ECO:0000313" key="5">
    <source>
        <dbReference type="EMBL" id="WMW22258.1"/>
    </source>
</evidence>
<accession>A0AA51UFK5</accession>
<dbReference type="GO" id="GO:0003677">
    <property type="term" value="F:DNA binding"/>
    <property type="evidence" value="ECO:0007669"/>
    <property type="project" value="UniProtKB-KW"/>
</dbReference>
<evidence type="ECO:0000259" key="4">
    <source>
        <dbReference type="PROSITE" id="PS50995"/>
    </source>
</evidence>